<dbReference type="GO" id="GO:0005198">
    <property type="term" value="F:structural molecule activity"/>
    <property type="evidence" value="ECO:0007669"/>
    <property type="project" value="TreeGrafter"/>
</dbReference>
<dbReference type="PANTHER" id="PTHR23169">
    <property type="entry name" value="ENVOPLAKIN"/>
    <property type="match status" value="1"/>
</dbReference>
<feature type="non-terminal residue" evidence="2">
    <location>
        <position position="1"/>
    </location>
</feature>
<gene>
    <name evidence="2" type="ORF">BLA29_012711</name>
</gene>
<dbReference type="OrthoDB" id="2250192at2759"/>
<comment type="caution">
    <text evidence="2">The sequence shown here is derived from an EMBL/GenBank/DDBJ whole genome shotgun (WGS) entry which is preliminary data.</text>
</comment>
<dbReference type="SUPFAM" id="SSF46966">
    <property type="entry name" value="Spectrin repeat"/>
    <property type="match status" value="2"/>
</dbReference>
<dbReference type="GO" id="GO:0031122">
    <property type="term" value="P:cytoplasmic microtubule organization"/>
    <property type="evidence" value="ECO:0007669"/>
    <property type="project" value="TreeGrafter"/>
</dbReference>
<evidence type="ECO:0000256" key="1">
    <source>
        <dbReference type="SAM" id="Coils"/>
    </source>
</evidence>
<dbReference type="Gene3D" id="1.20.58.60">
    <property type="match status" value="1"/>
</dbReference>
<dbReference type="GO" id="GO:0005737">
    <property type="term" value="C:cytoplasm"/>
    <property type="evidence" value="ECO:0007669"/>
    <property type="project" value="TreeGrafter"/>
</dbReference>
<protein>
    <submittedName>
        <fullName evidence="2">Uncharacterized protein</fullName>
    </submittedName>
</protein>
<organism evidence="2 3">
    <name type="scientific">Euroglyphus maynei</name>
    <name type="common">Mayne's house dust mite</name>
    <dbReference type="NCBI Taxonomy" id="6958"/>
    <lineage>
        <taxon>Eukaryota</taxon>
        <taxon>Metazoa</taxon>
        <taxon>Ecdysozoa</taxon>
        <taxon>Arthropoda</taxon>
        <taxon>Chelicerata</taxon>
        <taxon>Arachnida</taxon>
        <taxon>Acari</taxon>
        <taxon>Acariformes</taxon>
        <taxon>Sarcoptiformes</taxon>
        <taxon>Astigmata</taxon>
        <taxon>Psoroptidia</taxon>
        <taxon>Analgoidea</taxon>
        <taxon>Pyroglyphidae</taxon>
        <taxon>Pyroglyphinae</taxon>
        <taxon>Euroglyphus</taxon>
    </lineage>
</organism>
<dbReference type="AlphaFoldDB" id="A0A1Y3BPE2"/>
<keyword evidence="3" id="KW-1185">Reference proteome</keyword>
<dbReference type="GO" id="GO:0016020">
    <property type="term" value="C:membrane"/>
    <property type="evidence" value="ECO:0007669"/>
    <property type="project" value="TreeGrafter"/>
</dbReference>
<proteinExistence type="predicted"/>
<dbReference type="GO" id="GO:0042060">
    <property type="term" value="P:wound healing"/>
    <property type="evidence" value="ECO:0007669"/>
    <property type="project" value="TreeGrafter"/>
</dbReference>
<name>A0A1Y3BPE2_EURMA</name>
<reference evidence="2 3" key="1">
    <citation type="submission" date="2017-03" db="EMBL/GenBank/DDBJ databases">
        <title>Genome Survey of Euroglyphus maynei.</title>
        <authorList>
            <person name="Arlian L.G."/>
            <person name="Morgan M.S."/>
            <person name="Rider S.D."/>
        </authorList>
    </citation>
    <scope>NUCLEOTIDE SEQUENCE [LARGE SCALE GENOMIC DNA]</scope>
    <source>
        <strain evidence="2">Arlian Lab</strain>
        <tissue evidence="2">Whole body</tissue>
    </source>
</reference>
<dbReference type="GO" id="GO:0030056">
    <property type="term" value="C:hemidesmosome"/>
    <property type="evidence" value="ECO:0007669"/>
    <property type="project" value="TreeGrafter"/>
</dbReference>
<feature type="coiled-coil region" evidence="1">
    <location>
        <begin position="40"/>
        <end position="108"/>
    </location>
</feature>
<keyword evidence="1" id="KW-0175">Coiled coil</keyword>
<dbReference type="PANTHER" id="PTHR23169:SF23">
    <property type="entry name" value="SHORT STOP, ISOFORM H"/>
    <property type="match status" value="1"/>
</dbReference>
<sequence>ERLKALKTVLADVEQAKITLNEVQTSLIQHEEIPADEIDLNQMCNELRNLHKQTNQYNESYDHLLSNVTKVRRLVERTRPKQTTHSDLDRLEEDVKTLNKKWKMASTQIIERLSTLELCSDLLKKYRSLMNVERNWLTQTTARVNTVLNRSDLDYV</sequence>
<dbReference type="InterPro" id="IPR043197">
    <property type="entry name" value="Plakin"/>
</dbReference>
<evidence type="ECO:0000313" key="3">
    <source>
        <dbReference type="Proteomes" id="UP000194236"/>
    </source>
</evidence>
<dbReference type="Proteomes" id="UP000194236">
    <property type="component" value="Unassembled WGS sequence"/>
</dbReference>
<dbReference type="GO" id="GO:0045104">
    <property type="term" value="P:intermediate filament cytoskeleton organization"/>
    <property type="evidence" value="ECO:0007669"/>
    <property type="project" value="InterPro"/>
</dbReference>
<evidence type="ECO:0000313" key="2">
    <source>
        <dbReference type="EMBL" id="OTF81947.1"/>
    </source>
</evidence>
<dbReference type="EMBL" id="MUJZ01010955">
    <property type="protein sequence ID" value="OTF81947.1"/>
    <property type="molecule type" value="Genomic_DNA"/>
</dbReference>
<feature type="non-terminal residue" evidence="2">
    <location>
        <position position="156"/>
    </location>
</feature>
<dbReference type="GO" id="GO:0005882">
    <property type="term" value="C:intermediate filament"/>
    <property type="evidence" value="ECO:0007669"/>
    <property type="project" value="TreeGrafter"/>
</dbReference>
<accession>A0A1Y3BPE2</accession>